<feature type="transmembrane region" description="Helical" evidence="9">
    <location>
        <begin position="54"/>
        <end position="74"/>
    </location>
</feature>
<dbReference type="PROSITE" id="PS50928">
    <property type="entry name" value="ABC_TM1"/>
    <property type="match status" value="1"/>
</dbReference>
<keyword evidence="5 9" id="KW-0812">Transmembrane</keyword>
<gene>
    <name evidence="11" type="ORF">SAMN05216369_1943</name>
</gene>
<feature type="transmembrane region" description="Helical" evidence="9">
    <location>
        <begin position="126"/>
        <end position="148"/>
    </location>
</feature>
<keyword evidence="3 9" id="KW-0813">Transport</keyword>
<dbReference type="Proteomes" id="UP000184497">
    <property type="component" value="Unassembled WGS sequence"/>
</dbReference>
<evidence type="ECO:0000313" key="12">
    <source>
        <dbReference type="Proteomes" id="UP000184497"/>
    </source>
</evidence>
<dbReference type="SUPFAM" id="SSF161098">
    <property type="entry name" value="MetI-like"/>
    <property type="match status" value="1"/>
</dbReference>
<feature type="transmembrane region" description="Helical" evidence="9">
    <location>
        <begin position="364"/>
        <end position="386"/>
    </location>
</feature>
<organism evidence="11 12">
    <name type="scientific">Marinobacter antarcticus</name>
    <dbReference type="NCBI Taxonomy" id="564117"/>
    <lineage>
        <taxon>Bacteria</taxon>
        <taxon>Pseudomonadati</taxon>
        <taxon>Pseudomonadota</taxon>
        <taxon>Gammaproteobacteria</taxon>
        <taxon>Pseudomonadales</taxon>
        <taxon>Marinobacteraceae</taxon>
        <taxon>Marinobacter</taxon>
    </lineage>
</organism>
<keyword evidence="6" id="KW-0029">Amino-acid transport</keyword>
<feature type="transmembrane region" description="Helical" evidence="9">
    <location>
        <begin position="217"/>
        <end position="237"/>
    </location>
</feature>
<proteinExistence type="inferred from homology"/>
<evidence type="ECO:0000256" key="4">
    <source>
        <dbReference type="ARBA" id="ARBA00022475"/>
    </source>
</evidence>
<evidence type="ECO:0000256" key="7">
    <source>
        <dbReference type="ARBA" id="ARBA00022989"/>
    </source>
</evidence>
<dbReference type="NCBIfam" id="TIGR01726">
    <property type="entry name" value="HEQRo_perm_3TM"/>
    <property type="match status" value="1"/>
</dbReference>
<evidence type="ECO:0000256" key="1">
    <source>
        <dbReference type="ARBA" id="ARBA00004429"/>
    </source>
</evidence>
<keyword evidence="12" id="KW-1185">Reference proteome</keyword>
<evidence type="ECO:0000259" key="10">
    <source>
        <dbReference type="PROSITE" id="PS50928"/>
    </source>
</evidence>
<feature type="transmembrane region" description="Helical" evidence="9">
    <location>
        <begin position="94"/>
        <end position="114"/>
    </location>
</feature>
<dbReference type="STRING" id="564117.SAMN05216369_1943"/>
<feature type="transmembrane region" description="Helical" evidence="9">
    <location>
        <begin position="183"/>
        <end position="205"/>
    </location>
</feature>
<keyword evidence="4" id="KW-1003">Cell membrane</keyword>
<evidence type="ECO:0000256" key="6">
    <source>
        <dbReference type="ARBA" id="ARBA00022970"/>
    </source>
</evidence>
<feature type="domain" description="ABC transmembrane type-1" evidence="10">
    <location>
        <begin position="90"/>
        <end position="383"/>
    </location>
</feature>
<keyword evidence="8 9" id="KW-0472">Membrane</keyword>
<dbReference type="CDD" id="cd06261">
    <property type="entry name" value="TM_PBP2"/>
    <property type="match status" value="1"/>
</dbReference>
<dbReference type="RefSeq" id="WP_072796921.1">
    <property type="nucleotide sequence ID" value="NZ_FRAQ01000001.1"/>
</dbReference>
<name>A0A1M6SAR3_9GAMM</name>
<evidence type="ECO:0000313" key="11">
    <source>
        <dbReference type="EMBL" id="SHK41766.1"/>
    </source>
</evidence>
<evidence type="ECO:0000256" key="2">
    <source>
        <dbReference type="ARBA" id="ARBA00010072"/>
    </source>
</evidence>
<dbReference type="GO" id="GO:0043190">
    <property type="term" value="C:ATP-binding cassette (ABC) transporter complex"/>
    <property type="evidence" value="ECO:0007669"/>
    <property type="project" value="InterPro"/>
</dbReference>
<dbReference type="AlphaFoldDB" id="A0A1M6SAR3"/>
<dbReference type="InterPro" id="IPR010065">
    <property type="entry name" value="AA_ABC_transptr_permease_3TM"/>
</dbReference>
<dbReference type="GO" id="GO:0022857">
    <property type="term" value="F:transmembrane transporter activity"/>
    <property type="evidence" value="ECO:0007669"/>
    <property type="project" value="InterPro"/>
</dbReference>
<evidence type="ECO:0000256" key="8">
    <source>
        <dbReference type="ARBA" id="ARBA00023136"/>
    </source>
</evidence>
<dbReference type="InterPro" id="IPR043429">
    <property type="entry name" value="ArtM/GltK/GlnP/TcyL/YhdX-like"/>
</dbReference>
<dbReference type="InterPro" id="IPR035906">
    <property type="entry name" value="MetI-like_sf"/>
</dbReference>
<keyword evidence="7 9" id="KW-1133">Transmembrane helix</keyword>
<dbReference type="PANTHER" id="PTHR30614:SF37">
    <property type="entry name" value="AMINO-ACID ABC TRANSPORTER PERMEASE PROTEIN YHDX-RELATED"/>
    <property type="match status" value="1"/>
</dbReference>
<feature type="transmembrane region" description="Helical" evidence="9">
    <location>
        <begin position="24"/>
        <end position="42"/>
    </location>
</feature>
<protein>
    <submittedName>
        <fullName evidence="11">Amino acid ABC transporter membrane protein 1, PAAT family</fullName>
    </submittedName>
</protein>
<dbReference type="InterPro" id="IPR000515">
    <property type="entry name" value="MetI-like"/>
</dbReference>
<dbReference type="PANTHER" id="PTHR30614">
    <property type="entry name" value="MEMBRANE COMPONENT OF AMINO ACID ABC TRANSPORTER"/>
    <property type="match status" value="1"/>
</dbReference>
<evidence type="ECO:0000256" key="9">
    <source>
        <dbReference type="RuleBase" id="RU363032"/>
    </source>
</evidence>
<dbReference type="Pfam" id="PF00528">
    <property type="entry name" value="BPD_transp_1"/>
    <property type="match status" value="1"/>
</dbReference>
<dbReference type="Gene3D" id="1.10.3720.10">
    <property type="entry name" value="MetI-like"/>
    <property type="match status" value="1"/>
</dbReference>
<dbReference type="GO" id="GO:0006865">
    <property type="term" value="P:amino acid transport"/>
    <property type="evidence" value="ECO:0007669"/>
    <property type="project" value="UniProtKB-KW"/>
</dbReference>
<comment type="similarity">
    <text evidence="2">Belongs to the binding-protein-dependent transport system permease family. HisMQ subfamily.</text>
</comment>
<feature type="transmembrane region" description="Helical" evidence="9">
    <location>
        <begin position="300"/>
        <end position="321"/>
    </location>
</feature>
<sequence>MKKQTVDSRPSGARPLYDPRVRALFFQVVSLAVVFWAGWVLIDNTLSNMESRGISTGFGFLDETAGFGIIMHLVPYDATMSYGRTFWVGLTNTLLVSAMGVVAATIIGFLVGVARLSSNWLVAKVALVYIEIIRNIPLLLQIFFWYFAVLASLPSPRQSVEVGGALFLNNRGLYLPGPITQEGFGLVWAAILVAIVAVVGVRMWAKRRQQATGKIFPTVKVSTALLILLPLMAFFIAGRPLEWELPALTGFNFGGGISLIPELAALWIALSLYTASFIAEIVRSGILSVSQGQTEASKALGLPSGLTLRLIVIPQAMRVIIPPLTSQYLNLVKNSSLATAIGYPDLVSVFMGTTLNQTGQAVEVVAITMAVYLTISLLISMLMNIYNRAAAIKER</sequence>
<evidence type="ECO:0000256" key="5">
    <source>
        <dbReference type="ARBA" id="ARBA00022692"/>
    </source>
</evidence>
<evidence type="ECO:0000256" key="3">
    <source>
        <dbReference type="ARBA" id="ARBA00022448"/>
    </source>
</evidence>
<reference evidence="12" key="1">
    <citation type="submission" date="2016-11" db="EMBL/GenBank/DDBJ databases">
        <authorList>
            <person name="Varghese N."/>
            <person name="Submissions S."/>
        </authorList>
    </citation>
    <scope>NUCLEOTIDE SEQUENCE [LARGE SCALE GENOMIC DNA]</scope>
    <source>
        <strain evidence="12">CGMCC 1.10835</strain>
    </source>
</reference>
<accession>A0A1M6SAR3</accession>
<dbReference type="OrthoDB" id="9808531at2"/>
<comment type="subcellular location">
    <subcellularLocation>
        <location evidence="1">Cell inner membrane</location>
        <topology evidence="1">Multi-pass membrane protein</topology>
    </subcellularLocation>
    <subcellularLocation>
        <location evidence="9">Cell membrane</location>
        <topology evidence="9">Multi-pass membrane protein</topology>
    </subcellularLocation>
</comment>
<feature type="transmembrane region" description="Helical" evidence="9">
    <location>
        <begin position="257"/>
        <end position="279"/>
    </location>
</feature>
<dbReference type="EMBL" id="FRAQ01000001">
    <property type="protein sequence ID" value="SHK41766.1"/>
    <property type="molecule type" value="Genomic_DNA"/>
</dbReference>